<dbReference type="EMBL" id="CP025958">
    <property type="protein sequence ID" value="AWM39825.1"/>
    <property type="molecule type" value="Genomic_DNA"/>
</dbReference>
<keyword evidence="3" id="KW-1185">Reference proteome</keyword>
<evidence type="ECO:0000313" key="2">
    <source>
        <dbReference type="EMBL" id="AWM39825.1"/>
    </source>
</evidence>
<dbReference type="OrthoDB" id="180544at2"/>
<dbReference type="Gene3D" id="3.40.50.300">
    <property type="entry name" value="P-loop containing nucleotide triphosphate hydrolases"/>
    <property type="match status" value="1"/>
</dbReference>
<dbReference type="SUPFAM" id="SSF52540">
    <property type="entry name" value="P-loop containing nucleoside triphosphate hydrolases"/>
    <property type="match status" value="1"/>
</dbReference>
<dbReference type="Proteomes" id="UP000245802">
    <property type="component" value="Chromosome"/>
</dbReference>
<gene>
    <name evidence="2" type="ORF">C1280_24340</name>
</gene>
<evidence type="ECO:0008006" key="4">
    <source>
        <dbReference type="Google" id="ProtNLM"/>
    </source>
</evidence>
<sequence length="671" mass="75010">MTRKSAKPGKRTSPLIWVKQVTLYRSLSPVDEIRTIPFAPGLNIIQGKSDDSAQDFESGHGNGKTTLCRLIRYCLGEKTFGQQHVVEEVRHCFPKGYVGAVVVVDGDEWAVLRKLGTGGRDRVKRGVTLAKLAAAAADQPYTEFLKHVQELVLSGLKHREVLSGGQAVQWSHLLALCSRDQESRYDRFWNVRPARSDSGVTKFTKVDVSLCVRAMLGLLDIREPQILKRQAELDAELGELRDKIKLKAAEPAFHIEQTRKRLRDECEVPGADAAPLDNRVLGNIRQMTEGRISDLEQERAAVEKRIEDLDTQINGATARLNEIHELQEQSDSAKVVTATGTAVLEESVSPESQRQTILEKGFKSCPTGELVSECEMVKKKLADLEGEIAKKPPEGQRRVLRVVQNRDQVETALGTEAKRQEDSLERIRTKLKQLNEAKNDLSDRRRDINNLLKVVPLVTNDLLKWHRVESGEEPNHELAALSSDEQNKQAEVERLKQELSELLVKQNERMEQFRQRFHSIVQQAITGTFKGTVAVDKEEIAFRISRERSLAGEAYETLAVLLADLAILVESSSGSVCHPGLLIHDSPREADLNVRLYERMLDTAFSLMSDAGTTPYQYIVTTTTQPSEALRSADVTKEVLSGGAGSLFRRQLEIAQSDSEQQSLFNDEEGA</sequence>
<organism evidence="2 3">
    <name type="scientific">Gemmata obscuriglobus</name>
    <dbReference type="NCBI Taxonomy" id="114"/>
    <lineage>
        <taxon>Bacteria</taxon>
        <taxon>Pseudomonadati</taxon>
        <taxon>Planctomycetota</taxon>
        <taxon>Planctomycetia</taxon>
        <taxon>Gemmatales</taxon>
        <taxon>Gemmataceae</taxon>
        <taxon>Gemmata</taxon>
    </lineage>
</organism>
<name>A0A2Z3H9Y7_9BACT</name>
<evidence type="ECO:0000313" key="3">
    <source>
        <dbReference type="Proteomes" id="UP000245802"/>
    </source>
</evidence>
<feature type="coiled-coil region" evidence="1">
    <location>
        <begin position="285"/>
        <end position="326"/>
    </location>
</feature>
<reference evidence="2 3" key="1">
    <citation type="submission" date="2018-01" db="EMBL/GenBank/DDBJ databases">
        <title>G. obscuriglobus.</title>
        <authorList>
            <person name="Franke J."/>
            <person name="Blomberg W."/>
            <person name="Selmecki A."/>
        </authorList>
    </citation>
    <scope>NUCLEOTIDE SEQUENCE [LARGE SCALE GENOMIC DNA]</scope>
    <source>
        <strain evidence="2 3">DSM 5831</strain>
    </source>
</reference>
<feature type="coiled-coil region" evidence="1">
    <location>
        <begin position="417"/>
        <end position="454"/>
    </location>
</feature>
<dbReference type="KEGG" id="gog:C1280_24340"/>
<feature type="coiled-coil region" evidence="1">
    <location>
        <begin position="478"/>
        <end position="516"/>
    </location>
</feature>
<dbReference type="AlphaFoldDB" id="A0A2Z3H9Y7"/>
<proteinExistence type="predicted"/>
<evidence type="ECO:0000256" key="1">
    <source>
        <dbReference type="SAM" id="Coils"/>
    </source>
</evidence>
<dbReference type="InterPro" id="IPR027417">
    <property type="entry name" value="P-loop_NTPase"/>
</dbReference>
<dbReference type="RefSeq" id="WP_109571188.1">
    <property type="nucleotide sequence ID" value="NZ_CP025958.1"/>
</dbReference>
<keyword evidence="1" id="KW-0175">Coiled coil</keyword>
<accession>A0A2Z3H9Y7</accession>
<protein>
    <recommendedName>
        <fullName evidence="4">Chromosome segregation protein SMC</fullName>
    </recommendedName>
</protein>